<name>B6WXM7_9BACT</name>
<dbReference type="Proteomes" id="UP000003676">
    <property type="component" value="Unassembled WGS sequence"/>
</dbReference>
<dbReference type="AlphaFoldDB" id="B6WXM7"/>
<organism evidence="2 3">
    <name type="scientific">Desulfovibrio piger ATCC 29098</name>
    <dbReference type="NCBI Taxonomy" id="411464"/>
    <lineage>
        <taxon>Bacteria</taxon>
        <taxon>Pseudomonadati</taxon>
        <taxon>Thermodesulfobacteriota</taxon>
        <taxon>Desulfovibrionia</taxon>
        <taxon>Desulfovibrionales</taxon>
        <taxon>Desulfovibrionaceae</taxon>
        <taxon>Desulfovibrio</taxon>
    </lineage>
</organism>
<dbReference type="HOGENOM" id="CLU_2259247_0_0_7"/>
<feature type="compositionally biased region" description="Basic and acidic residues" evidence="1">
    <location>
        <begin position="20"/>
        <end position="38"/>
    </location>
</feature>
<comment type="caution">
    <text evidence="2">The sequence shown here is derived from an EMBL/GenBank/DDBJ whole genome shotgun (WGS) entry which is preliminary data.</text>
</comment>
<reference evidence="2 3" key="1">
    <citation type="submission" date="2008-10" db="EMBL/GenBank/DDBJ databases">
        <title>Draft genome sequence of Desulvovibrio piger (ATCC 29098).</title>
        <authorList>
            <person name="Sudarsanam P."/>
            <person name="Ley R."/>
            <person name="Guruge J."/>
            <person name="Turnbaugh P.J."/>
            <person name="Mahowald M."/>
            <person name="Liep D."/>
            <person name="Gordon J."/>
        </authorList>
    </citation>
    <scope>NUCLEOTIDE SEQUENCE [LARGE SCALE GENOMIC DNA]</scope>
    <source>
        <strain evidence="2 3">ATCC 29098</strain>
    </source>
</reference>
<evidence type="ECO:0000256" key="1">
    <source>
        <dbReference type="SAM" id="MobiDB-lite"/>
    </source>
</evidence>
<protein>
    <submittedName>
        <fullName evidence="2">Uncharacterized protein</fullName>
    </submittedName>
</protein>
<sequence length="103" mass="11067">MRGSISCALWSGNTKRPGKPGREGLRPPEESRPCADGRDAASGYVRRALAGATGPADTGAVQSAQRVVWIHRSLGWCISKKLYGGSSLILSCRVPCCWEPPWI</sequence>
<gene>
    <name evidence="2" type="ORF">DESPIG_02853</name>
</gene>
<evidence type="ECO:0000313" key="2">
    <source>
        <dbReference type="EMBL" id="EEB32234.1"/>
    </source>
</evidence>
<dbReference type="EMBL" id="ABXU01000083">
    <property type="protein sequence ID" value="EEB32234.1"/>
    <property type="molecule type" value="Genomic_DNA"/>
</dbReference>
<evidence type="ECO:0000313" key="3">
    <source>
        <dbReference type="Proteomes" id="UP000003676"/>
    </source>
</evidence>
<feature type="region of interest" description="Disordered" evidence="1">
    <location>
        <begin position="11"/>
        <end position="38"/>
    </location>
</feature>
<proteinExistence type="predicted"/>
<accession>B6WXM7</accession>
<reference evidence="2 3" key="2">
    <citation type="submission" date="2008-10" db="EMBL/GenBank/DDBJ databases">
        <authorList>
            <person name="Fulton L."/>
            <person name="Clifton S."/>
            <person name="Fulton B."/>
            <person name="Xu J."/>
            <person name="Minx P."/>
            <person name="Pepin K.H."/>
            <person name="Johnson M."/>
            <person name="Bhonagiri V."/>
            <person name="Nash W.E."/>
            <person name="Mardis E.R."/>
            <person name="Wilson R.K."/>
        </authorList>
    </citation>
    <scope>NUCLEOTIDE SEQUENCE [LARGE SCALE GENOMIC DNA]</scope>
    <source>
        <strain evidence="2 3">ATCC 29098</strain>
    </source>
</reference>